<keyword evidence="18" id="KW-0964">Secreted</keyword>
<dbReference type="Gene3D" id="1.10.420.10">
    <property type="entry name" value="Peroxidase, domain 2"/>
    <property type="match status" value="1"/>
</dbReference>
<evidence type="ECO:0000256" key="6">
    <source>
        <dbReference type="ARBA" id="ARBA00022837"/>
    </source>
</evidence>
<keyword evidence="21" id="KW-1185">Reference proteome</keyword>
<evidence type="ECO:0000256" key="9">
    <source>
        <dbReference type="ARBA" id="ARBA00023157"/>
    </source>
</evidence>
<feature type="site" description="Transition state stabilizer" evidence="16">
    <location>
        <position position="86"/>
    </location>
</feature>
<dbReference type="InterPro" id="IPR033905">
    <property type="entry name" value="Secretory_peroxidase"/>
</dbReference>
<evidence type="ECO:0000259" key="19">
    <source>
        <dbReference type="PROSITE" id="PS50873"/>
    </source>
</evidence>
<accession>A0AAQ3Q268</accession>
<dbReference type="GO" id="GO:0006979">
    <property type="term" value="P:response to oxidative stress"/>
    <property type="evidence" value="ECO:0007669"/>
    <property type="project" value="UniProtKB-UniRule"/>
</dbReference>
<feature type="binding site" evidence="15">
    <location>
        <position position="100"/>
    </location>
    <ligand>
        <name>Ca(2+)</name>
        <dbReference type="ChEBI" id="CHEBI:29108"/>
        <label>1</label>
    </ligand>
</feature>
<comment type="subcellular location">
    <subcellularLocation>
        <location evidence="18">Secreted</location>
    </subcellularLocation>
</comment>
<evidence type="ECO:0000256" key="12">
    <source>
        <dbReference type="ARBA" id="ARBA00023324"/>
    </source>
</evidence>
<dbReference type="EC" id="1.11.1.7" evidence="18"/>
<comment type="similarity">
    <text evidence="2">Belongs to the peroxidase family. Ascorbate peroxidase subfamily.</text>
</comment>
<evidence type="ECO:0000256" key="13">
    <source>
        <dbReference type="PIRSR" id="PIRSR600823-1"/>
    </source>
</evidence>
<feature type="binding site" evidence="14">
    <location>
        <position position="187"/>
    </location>
    <ligand>
        <name>substrate</name>
    </ligand>
</feature>
<evidence type="ECO:0000256" key="10">
    <source>
        <dbReference type="ARBA" id="ARBA00023180"/>
    </source>
</evidence>
<dbReference type="SUPFAM" id="SSF48113">
    <property type="entry name" value="Heme-dependent peroxidases"/>
    <property type="match status" value="1"/>
</dbReference>
<feature type="binding site" evidence="15">
    <location>
        <position position="272"/>
    </location>
    <ligand>
        <name>Ca(2+)</name>
        <dbReference type="ChEBI" id="CHEBI:29108"/>
        <label>2</label>
    </ligand>
</feature>
<evidence type="ECO:0000256" key="8">
    <source>
        <dbReference type="ARBA" id="ARBA00023004"/>
    </source>
</evidence>
<keyword evidence="9 17" id="KW-1015">Disulfide bond</keyword>
<keyword evidence="7 18" id="KW-0560">Oxidoreductase</keyword>
<feature type="active site" description="Proton acceptor" evidence="13">
    <location>
        <position position="90"/>
    </location>
</feature>
<evidence type="ECO:0000256" key="4">
    <source>
        <dbReference type="ARBA" id="ARBA00022617"/>
    </source>
</evidence>
<dbReference type="PRINTS" id="PR00458">
    <property type="entry name" value="PEROXIDASE"/>
</dbReference>
<keyword evidence="4 18" id="KW-0349">Heme</keyword>
<keyword evidence="8 15" id="KW-0408">Iron</keyword>
<dbReference type="PROSITE" id="PS50873">
    <property type="entry name" value="PEROXIDASE_4"/>
    <property type="match status" value="1"/>
</dbReference>
<dbReference type="InterPro" id="IPR019793">
    <property type="entry name" value="Peroxidases_heam-ligand_BS"/>
</dbReference>
<evidence type="ECO:0000256" key="17">
    <source>
        <dbReference type="PIRSR" id="PIRSR600823-5"/>
    </source>
</evidence>
<name>A0AAQ3Q268_9LILI</name>
<dbReference type="Pfam" id="PF00141">
    <property type="entry name" value="peroxidase"/>
    <property type="match status" value="1"/>
</dbReference>
<feature type="binding site" evidence="15">
    <location>
        <position position="218"/>
    </location>
    <ligand>
        <name>Ca(2+)</name>
        <dbReference type="ChEBI" id="CHEBI:29108"/>
        <label>2</label>
    </ligand>
</feature>
<evidence type="ECO:0000256" key="15">
    <source>
        <dbReference type="PIRSR" id="PIRSR600823-3"/>
    </source>
</evidence>
<dbReference type="GO" id="GO:0005576">
    <property type="term" value="C:extracellular region"/>
    <property type="evidence" value="ECO:0007669"/>
    <property type="project" value="UniProtKB-SubCell"/>
</dbReference>
<keyword evidence="10" id="KW-0325">Glycoprotein</keyword>
<feature type="domain" description="Plant heme peroxidase family profile" evidence="19">
    <location>
        <begin position="49"/>
        <end position="352"/>
    </location>
</feature>
<dbReference type="GO" id="GO:0020037">
    <property type="term" value="F:heme binding"/>
    <property type="evidence" value="ECO:0007669"/>
    <property type="project" value="UniProtKB-UniRule"/>
</dbReference>
<dbReference type="PANTHER" id="PTHR31388">
    <property type="entry name" value="PEROXIDASE 72-RELATED"/>
    <property type="match status" value="1"/>
</dbReference>
<evidence type="ECO:0000256" key="5">
    <source>
        <dbReference type="ARBA" id="ARBA00022723"/>
    </source>
</evidence>
<keyword evidence="6 15" id="KW-0106">Calcium</keyword>
<feature type="binding site" evidence="15">
    <location>
        <position position="98"/>
    </location>
    <ligand>
        <name>Ca(2+)</name>
        <dbReference type="ChEBI" id="CHEBI:29108"/>
        <label>1</label>
    </ligand>
</feature>
<dbReference type="FunFam" id="1.10.520.10:FF:000001">
    <property type="entry name" value="Peroxidase"/>
    <property type="match status" value="1"/>
</dbReference>
<dbReference type="CDD" id="cd00693">
    <property type="entry name" value="secretory_peroxidase"/>
    <property type="match status" value="1"/>
</dbReference>
<comment type="function">
    <text evidence="18">Removal of H(2)O(2), oxidation of toxic reductants, biosynthesis and degradation of lignin, suberization, auxin catabolism, response to environmental stresses such as wounding, pathogen attack and oxidative stress.</text>
</comment>
<dbReference type="PROSITE" id="PS00435">
    <property type="entry name" value="PEROXIDASE_1"/>
    <property type="match status" value="1"/>
</dbReference>
<evidence type="ECO:0000256" key="3">
    <source>
        <dbReference type="ARBA" id="ARBA00022559"/>
    </source>
</evidence>
<reference evidence="20 21" key="1">
    <citation type="submission" date="2023-10" db="EMBL/GenBank/DDBJ databases">
        <title>Chromosome-scale genome assembly provides insights into flower coloration mechanisms of Canna indica.</title>
        <authorList>
            <person name="Li C."/>
        </authorList>
    </citation>
    <scope>NUCLEOTIDE SEQUENCE [LARGE SCALE GENOMIC DNA]</scope>
    <source>
        <tissue evidence="20">Flower</tissue>
    </source>
</reference>
<evidence type="ECO:0000256" key="18">
    <source>
        <dbReference type="RuleBase" id="RU362060"/>
    </source>
</evidence>
<evidence type="ECO:0000313" key="21">
    <source>
        <dbReference type="Proteomes" id="UP001327560"/>
    </source>
</evidence>
<feature type="binding site" evidence="15">
    <location>
        <position position="94"/>
    </location>
    <ligand>
        <name>Ca(2+)</name>
        <dbReference type="ChEBI" id="CHEBI:29108"/>
        <label>1</label>
    </ligand>
</feature>
<feature type="disulfide bond" evidence="17">
    <location>
        <begin position="145"/>
        <end position="348"/>
    </location>
</feature>
<dbReference type="InterPro" id="IPR002016">
    <property type="entry name" value="Haem_peroxidase"/>
</dbReference>
<evidence type="ECO:0000256" key="7">
    <source>
        <dbReference type="ARBA" id="ARBA00023002"/>
    </source>
</evidence>
<feature type="binding site" evidence="15">
    <location>
        <position position="91"/>
    </location>
    <ligand>
        <name>Ca(2+)</name>
        <dbReference type="ChEBI" id="CHEBI:29108"/>
        <label>1</label>
    </ligand>
</feature>
<comment type="cofactor">
    <cofactor evidence="15 18">
        <name>heme b</name>
        <dbReference type="ChEBI" id="CHEBI:60344"/>
    </cofactor>
    <text evidence="15 18">Binds 1 heme b (iron(II)-protoporphyrin IX) group per subunit.</text>
</comment>
<dbReference type="FunFam" id="1.10.420.10:FF:000001">
    <property type="entry name" value="Peroxidase"/>
    <property type="match status" value="1"/>
</dbReference>
<dbReference type="AlphaFoldDB" id="A0AAQ3Q268"/>
<protein>
    <recommendedName>
        <fullName evidence="18">Peroxidase</fullName>
        <ecNumber evidence="18">1.11.1.7</ecNumber>
    </recommendedName>
</protein>
<keyword evidence="12 18" id="KW-0376">Hydrogen peroxide</keyword>
<evidence type="ECO:0000313" key="20">
    <source>
        <dbReference type="EMBL" id="WOK93187.1"/>
    </source>
</evidence>
<dbReference type="InterPro" id="IPR000823">
    <property type="entry name" value="Peroxidase_pln"/>
</dbReference>
<dbReference type="Proteomes" id="UP001327560">
    <property type="component" value="Chromosome 1"/>
</dbReference>
<feature type="disulfide bond" evidence="17">
    <location>
        <begin position="59"/>
        <end position="139"/>
    </location>
</feature>
<keyword evidence="3 18" id="KW-0575">Peroxidase</keyword>
<dbReference type="InterPro" id="IPR010255">
    <property type="entry name" value="Haem_peroxidase_sf"/>
</dbReference>
<dbReference type="EMBL" id="CP136890">
    <property type="protein sequence ID" value="WOK93187.1"/>
    <property type="molecule type" value="Genomic_DNA"/>
</dbReference>
<feature type="binding site" evidence="15">
    <location>
        <position position="277"/>
    </location>
    <ligand>
        <name>Ca(2+)</name>
        <dbReference type="ChEBI" id="CHEBI:29108"/>
        <label>2</label>
    </ligand>
</feature>
<keyword evidence="11" id="KW-0873">Pyrrolidone carboxylic acid</keyword>
<dbReference type="GO" id="GO:0140825">
    <property type="term" value="F:lactoperoxidase activity"/>
    <property type="evidence" value="ECO:0007669"/>
    <property type="project" value="UniProtKB-EC"/>
</dbReference>
<comment type="cofactor">
    <cofactor evidence="15 18">
        <name>Ca(2+)</name>
        <dbReference type="ChEBI" id="CHEBI:29108"/>
    </cofactor>
    <text evidence="15 18">Binds 2 calcium ions per subunit.</text>
</comment>
<proteinExistence type="inferred from homology"/>
<dbReference type="GO" id="GO:0042744">
    <property type="term" value="P:hydrogen peroxide catabolic process"/>
    <property type="evidence" value="ECO:0007669"/>
    <property type="project" value="UniProtKB-KW"/>
</dbReference>
<feature type="binding site" evidence="15">
    <location>
        <position position="269"/>
    </location>
    <ligand>
        <name>Ca(2+)</name>
        <dbReference type="ChEBI" id="CHEBI:29108"/>
        <label>2</label>
    </ligand>
</feature>
<comment type="catalytic activity">
    <reaction evidence="1 18">
        <text>2 a phenolic donor + H2O2 = 2 a phenolic radical donor + 2 H2O</text>
        <dbReference type="Rhea" id="RHEA:56136"/>
        <dbReference type="ChEBI" id="CHEBI:15377"/>
        <dbReference type="ChEBI" id="CHEBI:16240"/>
        <dbReference type="ChEBI" id="CHEBI:139520"/>
        <dbReference type="ChEBI" id="CHEBI:139521"/>
        <dbReference type="EC" id="1.11.1.7"/>
    </reaction>
</comment>
<dbReference type="PRINTS" id="PR00461">
    <property type="entry name" value="PLPEROXIDASE"/>
</dbReference>
<evidence type="ECO:0000256" key="14">
    <source>
        <dbReference type="PIRSR" id="PIRSR600823-2"/>
    </source>
</evidence>
<feature type="binding site" evidence="15">
    <location>
        <position position="112"/>
    </location>
    <ligand>
        <name>Ca(2+)</name>
        <dbReference type="ChEBI" id="CHEBI:29108"/>
        <label>1</label>
    </ligand>
</feature>
<evidence type="ECO:0000256" key="16">
    <source>
        <dbReference type="PIRSR" id="PIRSR600823-4"/>
    </source>
</evidence>
<dbReference type="GO" id="GO:0046872">
    <property type="term" value="F:metal ion binding"/>
    <property type="evidence" value="ECO:0007669"/>
    <property type="project" value="UniProtKB-UniRule"/>
</dbReference>
<evidence type="ECO:0000256" key="1">
    <source>
        <dbReference type="ARBA" id="ARBA00000189"/>
    </source>
</evidence>
<feature type="binding site" description="axial binding residue" evidence="15">
    <location>
        <position position="217"/>
    </location>
    <ligand>
        <name>heme b</name>
        <dbReference type="ChEBI" id="CHEBI:60344"/>
    </ligand>
    <ligandPart>
        <name>Fe</name>
        <dbReference type="ChEBI" id="CHEBI:18248"/>
    </ligandPart>
</feature>
<sequence>MQKSKNLVKHLVLFSMVDKRRMPSSSSRILAAALAIFMACIFLPVSHAQLSSSFYDDSCPGLSEIVLTVVMQAQILDPRMPASLIRLHFHDCFVDGCDGSVLLDDSEDIVSEKSANPNKNSARGFDVIDDIKSAVEAVCPGVVSCADILALAAEASVSLSGGPSWDVQLGRRDGTTANKDGANNNLPSPFDALDTLQSKFAAVGLNDVDLVTLSGAHTFGRAQCKFFSSRLYNFSGTESPDPSLNPSYLMELEENCPNGGDGTTLNDLDPTTPDAFDGNYFFNLVNGQGLLQSDQELYSDSSASTTATIVDSYANNEDSFFDNFAVSMINMGSISPLTGSDGEVRTNCRQVNES</sequence>
<dbReference type="Gene3D" id="1.10.520.10">
    <property type="match status" value="1"/>
</dbReference>
<organism evidence="20 21">
    <name type="scientific">Canna indica</name>
    <name type="common">Indian-shot</name>
    <dbReference type="NCBI Taxonomy" id="4628"/>
    <lineage>
        <taxon>Eukaryota</taxon>
        <taxon>Viridiplantae</taxon>
        <taxon>Streptophyta</taxon>
        <taxon>Embryophyta</taxon>
        <taxon>Tracheophyta</taxon>
        <taxon>Spermatophyta</taxon>
        <taxon>Magnoliopsida</taxon>
        <taxon>Liliopsida</taxon>
        <taxon>Zingiberales</taxon>
        <taxon>Cannaceae</taxon>
        <taxon>Canna</taxon>
    </lineage>
</organism>
<evidence type="ECO:0000256" key="2">
    <source>
        <dbReference type="ARBA" id="ARBA00006873"/>
    </source>
</evidence>
<dbReference type="PANTHER" id="PTHR31388:SF270">
    <property type="entry name" value="PEROXIDASE 22-RELATED"/>
    <property type="match status" value="1"/>
</dbReference>
<feature type="disulfide bond" evidence="17">
    <location>
        <begin position="224"/>
        <end position="256"/>
    </location>
</feature>
<feature type="binding site" evidence="15">
    <location>
        <position position="96"/>
    </location>
    <ligand>
        <name>Ca(2+)</name>
        <dbReference type="ChEBI" id="CHEBI:29108"/>
        <label>1</label>
    </ligand>
</feature>
<evidence type="ECO:0000256" key="11">
    <source>
        <dbReference type="ARBA" id="ARBA00023283"/>
    </source>
</evidence>
<keyword evidence="5 15" id="KW-0479">Metal-binding</keyword>
<feature type="disulfide bond" evidence="17">
    <location>
        <begin position="92"/>
        <end position="97"/>
    </location>
</feature>
<comment type="similarity">
    <text evidence="18">Belongs to the peroxidase family. Classical plant (class III) peroxidase subfamily.</text>
</comment>
<gene>
    <name evidence="20" type="ORF">Cni_G01881</name>
</gene>